<protein>
    <submittedName>
        <fullName evidence="1">Uncharacterized protein</fullName>
    </submittedName>
</protein>
<dbReference type="Proteomes" id="UP001221898">
    <property type="component" value="Unassembled WGS sequence"/>
</dbReference>
<sequence>MARLGSLSSLPFPMVVSEQGLREVEQLSVKRDETSLLRTVGPRPWSSPVSALVLLLWKVEEAEWED</sequence>
<reference evidence="1" key="1">
    <citation type="journal article" date="2023" name="Science">
        <title>Genome structures resolve the early diversification of teleost fishes.</title>
        <authorList>
            <person name="Parey E."/>
            <person name="Louis A."/>
            <person name="Montfort J."/>
            <person name="Bouchez O."/>
            <person name="Roques C."/>
            <person name="Iampietro C."/>
            <person name="Lluch J."/>
            <person name="Castinel A."/>
            <person name="Donnadieu C."/>
            <person name="Desvignes T."/>
            <person name="Floi Bucao C."/>
            <person name="Jouanno E."/>
            <person name="Wen M."/>
            <person name="Mejri S."/>
            <person name="Dirks R."/>
            <person name="Jansen H."/>
            <person name="Henkel C."/>
            <person name="Chen W.J."/>
            <person name="Zahm M."/>
            <person name="Cabau C."/>
            <person name="Klopp C."/>
            <person name="Thompson A.W."/>
            <person name="Robinson-Rechavi M."/>
            <person name="Braasch I."/>
            <person name="Lecointre G."/>
            <person name="Bobe J."/>
            <person name="Postlethwait J.H."/>
            <person name="Berthelot C."/>
            <person name="Roest Crollius H."/>
            <person name="Guiguen Y."/>
        </authorList>
    </citation>
    <scope>NUCLEOTIDE SEQUENCE</scope>
    <source>
        <strain evidence="1">NC1722</strain>
    </source>
</reference>
<comment type="caution">
    <text evidence="1">The sequence shown here is derived from an EMBL/GenBank/DDBJ whole genome shotgun (WGS) entry which is preliminary data.</text>
</comment>
<gene>
    <name evidence="1" type="ORF">AAFF_G00417590</name>
</gene>
<keyword evidence="2" id="KW-1185">Reference proteome</keyword>
<organism evidence="1 2">
    <name type="scientific">Aldrovandia affinis</name>
    <dbReference type="NCBI Taxonomy" id="143900"/>
    <lineage>
        <taxon>Eukaryota</taxon>
        <taxon>Metazoa</taxon>
        <taxon>Chordata</taxon>
        <taxon>Craniata</taxon>
        <taxon>Vertebrata</taxon>
        <taxon>Euteleostomi</taxon>
        <taxon>Actinopterygii</taxon>
        <taxon>Neopterygii</taxon>
        <taxon>Teleostei</taxon>
        <taxon>Notacanthiformes</taxon>
        <taxon>Halosauridae</taxon>
        <taxon>Aldrovandia</taxon>
    </lineage>
</organism>
<dbReference type="EMBL" id="JAINUG010000087">
    <property type="protein sequence ID" value="KAJ8398851.1"/>
    <property type="molecule type" value="Genomic_DNA"/>
</dbReference>
<proteinExistence type="predicted"/>
<accession>A0AAD7SA62</accession>
<name>A0AAD7SA62_9TELE</name>
<evidence type="ECO:0000313" key="1">
    <source>
        <dbReference type="EMBL" id="KAJ8398851.1"/>
    </source>
</evidence>
<evidence type="ECO:0000313" key="2">
    <source>
        <dbReference type="Proteomes" id="UP001221898"/>
    </source>
</evidence>
<dbReference type="AlphaFoldDB" id="A0AAD7SA62"/>